<name>A0ABV4LVG0_VIBSP</name>
<evidence type="ECO:0000313" key="2">
    <source>
        <dbReference type="Proteomes" id="UP001569200"/>
    </source>
</evidence>
<proteinExistence type="predicted"/>
<dbReference type="Proteomes" id="UP001569200">
    <property type="component" value="Unassembled WGS sequence"/>
</dbReference>
<sequence length="96" mass="10720">MNELIVRAIQEKLKLEFTYDGYPREVLPHCYGMTTAGNDAVRCYQISGGSASGTVPGWHLMRVNKMVGLKATTHFDSAAEGYKRGDRGMSRIYCEL</sequence>
<comment type="caution">
    <text evidence="1">The sequence shown here is derived from an EMBL/GenBank/DDBJ whole genome shotgun (WGS) entry which is preliminary data.</text>
</comment>
<reference evidence="1 2" key="1">
    <citation type="submission" date="2024-06" db="EMBL/GenBank/DDBJ databases">
        <authorList>
            <person name="Steensen K."/>
            <person name="Seneca J."/>
            <person name="Bartlau N."/>
            <person name="Yu A.X."/>
            <person name="Polz M.F."/>
        </authorList>
    </citation>
    <scope>NUCLEOTIDE SEQUENCE [LARGE SCALE GENOMIC DNA]</scope>
    <source>
        <strain evidence="1 2">1F145</strain>
    </source>
</reference>
<evidence type="ECO:0000313" key="1">
    <source>
        <dbReference type="EMBL" id="MEZ8182415.1"/>
    </source>
</evidence>
<accession>A0ABV4LVG0</accession>
<organism evidence="1 2">
    <name type="scientific">Vibrio splendidus</name>
    <dbReference type="NCBI Taxonomy" id="29497"/>
    <lineage>
        <taxon>Bacteria</taxon>
        <taxon>Pseudomonadati</taxon>
        <taxon>Pseudomonadota</taxon>
        <taxon>Gammaproteobacteria</taxon>
        <taxon>Vibrionales</taxon>
        <taxon>Vibrionaceae</taxon>
        <taxon>Vibrio</taxon>
    </lineage>
</organism>
<gene>
    <name evidence="1" type="ORF">ACED33_17150</name>
</gene>
<keyword evidence="2" id="KW-1185">Reference proteome</keyword>
<dbReference type="EMBL" id="JBGOOW010000022">
    <property type="protein sequence ID" value="MEZ8182415.1"/>
    <property type="molecule type" value="Genomic_DNA"/>
</dbReference>
<evidence type="ECO:0008006" key="3">
    <source>
        <dbReference type="Google" id="ProtNLM"/>
    </source>
</evidence>
<protein>
    <recommendedName>
        <fullName evidence="3">WYL domain-containing protein</fullName>
    </recommendedName>
</protein>
<dbReference type="RefSeq" id="WP_371691108.1">
    <property type="nucleotide sequence ID" value="NZ_JBGONW010000023.1"/>
</dbReference>